<dbReference type="KEGG" id="hhy:Halhy_3261"/>
<dbReference type="SUPFAM" id="SSF143990">
    <property type="entry name" value="YbiA-like"/>
    <property type="match status" value="1"/>
</dbReference>
<comment type="catalytic activity">
    <reaction evidence="2">
        <text>2,5-diamino-6-hydroxy-4-(5-phosphoribosylamino)-pyrimidine + H2O = 2,5,6-triamino-4-hydroxypyrimidine + D-ribose 5-phosphate</text>
        <dbReference type="Rhea" id="RHEA:23436"/>
        <dbReference type="ChEBI" id="CHEBI:15377"/>
        <dbReference type="ChEBI" id="CHEBI:58614"/>
        <dbReference type="ChEBI" id="CHEBI:78346"/>
        <dbReference type="ChEBI" id="CHEBI:137796"/>
    </reaction>
</comment>
<dbReference type="STRING" id="760192.Halhy_3261"/>
<dbReference type="eggNOG" id="COG3236">
    <property type="taxonomic scope" value="Bacteria"/>
</dbReference>
<evidence type="ECO:0000256" key="2">
    <source>
        <dbReference type="ARBA" id="ARBA00000751"/>
    </source>
</evidence>
<organism evidence="4 5">
    <name type="scientific">Haliscomenobacter hydrossis (strain ATCC 27775 / DSM 1100 / LMG 10767 / O)</name>
    <dbReference type="NCBI Taxonomy" id="760192"/>
    <lineage>
        <taxon>Bacteria</taxon>
        <taxon>Pseudomonadati</taxon>
        <taxon>Bacteroidota</taxon>
        <taxon>Saprospiria</taxon>
        <taxon>Saprospirales</taxon>
        <taxon>Haliscomenobacteraceae</taxon>
        <taxon>Haliscomenobacter</taxon>
    </lineage>
</organism>
<dbReference type="Pfam" id="PF08719">
    <property type="entry name" value="NADAR"/>
    <property type="match status" value="1"/>
</dbReference>
<evidence type="ECO:0000313" key="4">
    <source>
        <dbReference type="EMBL" id="AEE51120.1"/>
    </source>
</evidence>
<dbReference type="AlphaFoldDB" id="F4KT63"/>
<feature type="domain" description="NADAR" evidence="3">
    <location>
        <begin position="24"/>
        <end position="184"/>
    </location>
</feature>
<dbReference type="Gene3D" id="1.10.357.40">
    <property type="entry name" value="YbiA-like"/>
    <property type="match status" value="1"/>
</dbReference>
<gene>
    <name evidence="4" type="ordered locus">Halhy_3261</name>
</gene>
<dbReference type="HOGENOM" id="CLU_084247_1_0_10"/>
<reference evidence="4 5" key="1">
    <citation type="journal article" date="2011" name="Stand. Genomic Sci.">
        <title>Complete genome sequence of Haliscomenobacter hydrossis type strain (O).</title>
        <authorList>
            <consortium name="US DOE Joint Genome Institute (JGI-PGF)"/>
            <person name="Daligault H."/>
            <person name="Lapidus A."/>
            <person name="Zeytun A."/>
            <person name="Nolan M."/>
            <person name="Lucas S."/>
            <person name="Del Rio T.G."/>
            <person name="Tice H."/>
            <person name="Cheng J.F."/>
            <person name="Tapia R."/>
            <person name="Han C."/>
            <person name="Goodwin L."/>
            <person name="Pitluck S."/>
            <person name="Liolios K."/>
            <person name="Pagani I."/>
            <person name="Ivanova N."/>
            <person name="Huntemann M."/>
            <person name="Mavromatis K."/>
            <person name="Mikhailova N."/>
            <person name="Pati A."/>
            <person name="Chen A."/>
            <person name="Palaniappan K."/>
            <person name="Land M."/>
            <person name="Hauser L."/>
            <person name="Brambilla E.M."/>
            <person name="Rohde M."/>
            <person name="Verbarg S."/>
            <person name="Goker M."/>
            <person name="Bristow J."/>
            <person name="Eisen J.A."/>
            <person name="Markowitz V."/>
            <person name="Hugenholtz P."/>
            <person name="Kyrpides N.C."/>
            <person name="Klenk H.P."/>
            <person name="Woyke T."/>
        </authorList>
    </citation>
    <scope>NUCLEOTIDE SEQUENCE [LARGE SCALE GENOMIC DNA]</scope>
    <source>
        <strain evidence="5">ATCC 27775 / DSM 1100 / LMG 10767 / O</strain>
    </source>
</reference>
<proteinExistence type="predicted"/>
<evidence type="ECO:0000313" key="5">
    <source>
        <dbReference type="Proteomes" id="UP000008461"/>
    </source>
</evidence>
<dbReference type="NCBIfam" id="TIGR02464">
    <property type="entry name" value="ribofla_fusion"/>
    <property type="match status" value="1"/>
</dbReference>
<reference key="2">
    <citation type="submission" date="2011-04" db="EMBL/GenBank/DDBJ databases">
        <title>Complete sequence of chromosome of Haliscomenobacter hydrossis DSM 1100.</title>
        <authorList>
            <consortium name="US DOE Joint Genome Institute (JGI-PGF)"/>
            <person name="Lucas S."/>
            <person name="Han J."/>
            <person name="Lapidus A."/>
            <person name="Bruce D."/>
            <person name="Goodwin L."/>
            <person name="Pitluck S."/>
            <person name="Peters L."/>
            <person name="Kyrpides N."/>
            <person name="Mavromatis K."/>
            <person name="Ivanova N."/>
            <person name="Ovchinnikova G."/>
            <person name="Pagani I."/>
            <person name="Daligault H."/>
            <person name="Detter J.C."/>
            <person name="Han C."/>
            <person name="Land M."/>
            <person name="Hauser L."/>
            <person name="Markowitz V."/>
            <person name="Cheng J.-F."/>
            <person name="Hugenholtz P."/>
            <person name="Woyke T."/>
            <person name="Wu D."/>
            <person name="Verbarg S."/>
            <person name="Frueling A."/>
            <person name="Brambilla E."/>
            <person name="Klenk H.-P."/>
            <person name="Eisen J.A."/>
        </authorList>
    </citation>
    <scope>NUCLEOTIDE SEQUENCE</scope>
    <source>
        <strain>DSM 1100</strain>
    </source>
</reference>
<keyword evidence="5" id="KW-1185">Reference proteome</keyword>
<accession>F4KT63</accession>
<comment type="catalytic activity">
    <reaction evidence="1">
        <text>5-amino-6-(5-phospho-D-ribosylamino)uracil + H2O = 5,6-diaminouracil + D-ribose 5-phosphate</text>
        <dbReference type="Rhea" id="RHEA:55020"/>
        <dbReference type="ChEBI" id="CHEBI:15377"/>
        <dbReference type="ChEBI" id="CHEBI:46252"/>
        <dbReference type="ChEBI" id="CHEBI:58453"/>
        <dbReference type="ChEBI" id="CHEBI:78346"/>
    </reaction>
</comment>
<dbReference type="CDD" id="cd15457">
    <property type="entry name" value="NADAR"/>
    <property type="match status" value="1"/>
</dbReference>
<dbReference type="OrthoDB" id="67297at2"/>
<dbReference type="InterPro" id="IPR037238">
    <property type="entry name" value="YbiA-like_sf"/>
</dbReference>
<evidence type="ECO:0000259" key="3">
    <source>
        <dbReference type="Pfam" id="PF08719"/>
    </source>
</evidence>
<dbReference type="EMBL" id="CP002691">
    <property type="protein sequence ID" value="AEE51120.1"/>
    <property type="molecule type" value="Genomic_DNA"/>
</dbReference>
<evidence type="ECO:0000256" key="1">
    <source>
        <dbReference type="ARBA" id="ARBA00000022"/>
    </source>
</evidence>
<sequence length="186" mass="21317">MKANYNLDWLLTQEKQDTLLQYLYFWGHQPSKDGQITATCLSQWWEGHPFVVGDITYLTAEHWMMTQKAQLFGDYETSEKILVAKTPAEAKKLGRGVQNFDLGLWQEKCVDLVTQGNVHKFGQHEALKTFLLNTQNRVLVEASPFDKIWGIGLSADDPKAQHPDQWEGLNLLGWVLMAARDVLRGR</sequence>
<dbReference type="RefSeq" id="WP_013765661.1">
    <property type="nucleotide sequence ID" value="NC_015510.1"/>
</dbReference>
<name>F4KT63_HALH1</name>
<protein>
    <recommendedName>
        <fullName evidence="3">NADAR domain-containing protein</fullName>
    </recommendedName>
</protein>
<dbReference type="InterPro" id="IPR012816">
    <property type="entry name" value="NADAR"/>
</dbReference>
<dbReference type="Proteomes" id="UP000008461">
    <property type="component" value="Chromosome"/>
</dbReference>